<dbReference type="AlphaFoldDB" id="A0AA40C762"/>
<evidence type="ECO:0000256" key="3">
    <source>
        <dbReference type="ARBA" id="ARBA00022989"/>
    </source>
</evidence>
<evidence type="ECO:0000256" key="2">
    <source>
        <dbReference type="ARBA" id="ARBA00022692"/>
    </source>
</evidence>
<protein>
    <submittedName>
        <fullName evidence="8">ATP synthase regulation protein NCA2-domain-containing protein</fullName>
    </submittedName>
</protein>
<dbReference type="Proteomes" id="UP001175000">
    <property type="component" value="Unassembled WGS sequence"/>
</dbReference>
<name>A0AA40C762_9PEZI</name>
<gene>
    <name evidence="8" type="ORF">B0T14DRAFT_493313</name>
</gene>
<comment type="caution">
    <text evidence="8">The sequence shown here is derived from an EMBL/GenBank/DDBJ whole genome shotgun (WGS) entry which is preliminary data.</text>
</comment>
<sequence length="698" mass="78659">MSLVADQVRRLDAQIDRISLVPLTLNEQEIEDQGFDGQSAQPGISVADALSSPRVGELVRIAKSLSSSSTSRSTLGSLRIQSLLMQSGLTGERPSFHELAGKSQYETEIEWLLVGKATVQTYGLLLNTLLDQIIPLSDDIWYWDDVLGSYWSSALYTVQTSPSRMWGWSRDIYSESLDRFHRVRREHAASLIPAAFSSESGTHGDESEQDQDQGQSSDAGHSAPRRESLSRQWRQFYSIVRESIAERTITDLRRRVVSHVGIGRAEARRKQSQLRKLREMTATGLGILMVEGLSFGTTEEGDGDHEWKGLLERSVALMDVILRKTHVLDVGLSEYEDKVFAGVEEDPELSIHAEDSVDAERPAILARRILEILQTGLPRHTRNMAKVARKNGRPSRLVRFWLPAVALLVSSSTILRVLSNRKEDIINWIRDLGTTTRDFWFNWVVDPIRKIIGTIRHDSTSEIAIMSRDSLKADRESLERMVVEFSTDRPDMAVGTSSITESQIAEIRSKVKEGDVTPVLKAYEKDLRRPFVGAVKGDLVRSLLIQVQKTKVDLEVAISGIDALLKSQELVFGFVGLTPGILVSISLFQYLRNVLWNRKGLRRGQKTRRTTRVLRKIDKILSDATPSPTNVISYKDHGLLLSEVHLLRRLAHGVLPSEVEKEFIEDADELANLRGINVQMRALDRIRWAYAEWLGRKA</sequence>
<evidence type="ECO:0000256" key="6">
    <source>
        <dbReference type="SAM" id="MobiDB-lite"/>
    </source>
</evidence>
<dbReference type="PANTHER" id="PTHR28234:SF1">
    <property type="entry name" value="NUCLEAR CONTROL OF ATPASE PROTEIN 2"/>
    <property type="match status" value="1"/>
</dbReference>
<organism evidence="8 9">
    <name type="scientific">Immersiella caudata</name>
    <dbReference type="NCBI Taxonomy" id="314043"/>
    <lineage>
        <taxon>Eukaryota</taxon>
        <taxon>Fungi</taxon>
        <taxon>Dikarya</taxon>
        <taxon>Ascomycota</taxon>
        <taxon>Pezizomycotina</taxon>
        <taxon>Sordariomycetes</taxon>
        <taxon>Sordariomycetidae</taxon>
        <taxon>Sordariales</taxon>
        <taxon>Lasiosphaeriaceae</taxon>
        <taxon>Immersiella</taxon>
    </lineage>
</organism>
<dbReference type="EMBL" id="JAULSU010000002">
    <property type="protein sequence ID" value="KAK0627139.1"/>
    <property type="molecule type" value="Genomic_DNA"/>
</dbReference>
<keyword evidence="2 7" id="KW-0812">Transmembrane</keyword>
<dbReference type="InterPro" id="IPR013946">
    <property type="entry name" value="NCA2-like"/>
</dbReference>
<keyword evidence="3 7" id="KW-1133">Transmembrane helix</keyword>
<dbReference type="PANTHER" id="PTHR28234">
    <property type="entry name" value="NUCLEAR CONTROL OF ATPASE PROTEIN 2"/>
    <property type="match status" value="1"/>
</dbReference>
<feature type="transmembrane region" description="Helical" evidence="7">
    <location>
        <begin position="570"/>
        <end position="591"/>
    </location>
</feature>
<dbReference type="GO" id="GO:0005741">
    <property type="term" value="C:mitochondrial outer membrane"/>
    <property type="evidence" value="ECO:0007669"/>
    <property type="project" value="TreeGrafter"/>
</dbReference>
<keyword evidence="5 7" id="KW-0472">Membrane</keyword>
<evidence type="ECO:0000256" key="4">
    <source>
        <dbReference type="ARBA" id="ARBA00023128"/>
    </source>
</evidence>
<evidence type="ECO:0000256" key="1">
    <source>
        <dbReference type="ARBA" id="ARBA00004225"/>
    </source>
</evidence>
<evidence type="ECO:0000313" key="8">
    <source>
        <dbReference type="EMBL" id="KAK0627139.1"/>
    </source>
</evidence>
<comment type="subcellular location">
    <subcellularLocation>
        <location evidence="1">Mitochondrion membrane</location>
        <topology evidence="1">Multi-pass membrane protein</topology>
    </subcellularLocation>
</comment>
<evidence type="ECO:0000256" key="5">
    <source>
        <dbReference type="ARBA" id="ARBA00023136"/>
    </source>
</evidence>
<keyword evidence="4" id="KW-0496">Mitochondrion</keyword>
<evidence type="ECO:0000256" key="7">
    <source>
        <dbReference type="SAM" id="Phobius"/>
    </source>
</evidence>
<evidence type="ECO:0000313" key="9">
    <source>
        <dbReference type="Proteomes" id="UP001175000"/>
    </source>
</evidence>
<feature type="region of interest" description="Disordered" evidence="6">
    <location>
        <begin position="195"/>
        <end position="227"/>
    </location>
</feature>
<proteinExistence type="predicted"/>
<keyword evidence="9" id="KW-1185">Reference proteome</keyword>
<reference evidence="8" key="1">
    <citation type="submission" date="2023-06" db="EMBL/GenBank/DDBJ databases">
        <title>Genome-scale phylogeny and comparative genomics of the fungal order Sordariales.</title>
        <authorList>
            <consortium name="Lawrence Berkeley National Laboratory"/>
            <person name="Hensen N."/>
            <person name="Bonometti L."/>
            <person name="Westerberg I."/>
            <person name="Brannstrom I.O."/>
            <person name="Guillou S."/>
            <person name="Cros-Aarteil S."/>
            <person name="Calhoun S."/>
            <person name="Haridas S."/>
            <person name="Kuo A."/>
            <person name="Mondo S."/>
            <person name="Pangilinan J."/>
            <person name="Riley R."/>
            <person name="Labutti K."/>
            <person name="Andreopoulos B."/>
            <person name="Lipzen A."/>
            <person name="Chen C."/>
            <person name="Yanf M."/>
            <person name="Daum C."/>
            <person name="Ng V."/>
            <person name="Clum A."/>
            <person name="Steindorff A."/>
            <person name="Ohm R."/>
            <person name="Martin F."/>
            <person name="Silar P."/>
            <person name="Natvig D."/>
            <person name="Lalanne C."/>
            <person name="Gautier V."/>
            <person name="Ament-Velasquez S.L."/>
            <person name="Kruys A."/>
            <person name="Hutchinson M.I."/>
            <person name="Powell A.J."/>
            <person name="Barry K."/>
            <person name="Miller A.N."/>
            <person name="Grigoriev I.V."/>
            <person name="Debuchy R."/>
            <person name="Gladieux P."/>
            <person name="Thoren M.H."/>
            <person name="Johannesson H."/>
        </authorList>
    </citation>
    <scope>NUCLEOTIDE SEQUENCE</scope>
    <source>
        <strain evidence="8">CBS 606.72</strain>
    </source>
</reference>
<dbReference type="Pfam" id="PF08637">
    <property type="entry name" value="NCA2"/>
    <property type="match status" value="1"/>
</dbReference>
<accession>A0AA40C762</accession>